<protein>
    <recommendedName>
        <fullName evidence="8">Xylanolytic transcriptional activator regulatory domain-containing protein</fullName>
    </recommendedName>
</protein>
<evidence type="ECO:0000313" key="9">
    <source>
        <dbReference type="EMBL" id="MDI1493420.1"/>
    </source>
</evidence>
<keyword evidence="3" id="KW-0805">Transcription regulation</keyword>
<evidence type="ECO:0000256" key="3">
    <source>
        <dbReference type="ARBA" id="ARBA00023015"/>
    </source>
</evidence>
<evidence type="ECO:0000256" key="7">
    <source>
        <dbReference type="SAM" id="MobiDB-lite"/>
    </source>
</evidence>
<sequence length="579" mass="63486">MCIETLQRQLSQQGGSLTDSSDAIPARTMPEWDPIGGQAPREIEIESGSLDFSGLEEADLSNICFPSAAVGIKPAASVDIGRPYWSTGLQVDNCGLAMTAIPTEVQSMPSDLYSPDQTLSYSTEPVTPVDNRDPAMTDHMRADLDQVYFDRVHPVLPIIYHRRYFSWADKEHPGATRACLRSAMRAMAAAMSAPGRRFCDQLYTETCDLLEAHKVGSKADISVEYVQAWLLLAHYELLRVGDYQAMLTAGRCLRLVLMARLSDIDSPGRDGVDSAQASPVLLNRENFGGDTFSIVEEQRRVFWLSFCLDRSLCLRNEYPLTLQEDMICVRLPAPEANFQNNQSIRTTFLPEAMSAPQNTPPLSSFAECILAVTLHAHCLALQRSPLSPDPITNPADTNPAFGPQRKRLALAVDTRLRVLGTSHGSGPLDSDPMLLFAHMLAHSAVIRLGHAAQRSPSLAGWRSVDNQGTIASNRNQALNAAAEMVHLVRQIPSFSAVRAHPFLPDPVGCAVGYLTNPTNTTAAARGREMAVTTNEGGIQDLLRLLRAMQDKNGLASAYLDGTWRDSGREAWGRDWQNTV</sequence>
<evidence type="ECO:0000256" key="2">
    <source>
        <dbReference type="ARBA" id="ARBA00022723"/>
    </source>
</evidence>
<evidence type="ECO:0000259" key="8">
    <source>
        <dbReference type="Pfam" id="PF04082"/>
    </source>
</evidence>
<dbReference type="AlphaFoldDB" id="A0AA43QVP7"/>
<keyword evidence="10" id="KW-1185">Reference proteome</keyword>
<keyword evidence="6" id="KW-0539">Nucleus</keyword>
<comment type="caution">
    <text evidence="9">The sequence shown here is derived from an EMBL/GenBank/DDBJ whole genome shotgun (WGS) entry which is preliminary data.</text>
</comment>
<keyword evidence="2" id="KW-0479">Metal-binding</keyword>
<evidence type="ECO:0000256" key="1">
    <source>
        <dbReference type="ARBA" id="ARBA00004123"/>
    </source>
</evidence>
<gene>
    <name evidence="9" type="ORF">OHK93_005209</name>
</gene>
<dbReference type="PANTHER" id="PTHR47338">
    <property type="entry name" value="ZN(II)2CYS6 TRANSCRIPTION FACTOR (EUROFUNG)-RELATED"/>
    <property type="match status" value="1"/>
</dbReference>
<feature type="domain" description="Xylanolytic transcriptional activator regulatory" evidence="8">
    <location>
        <begin position="146"/>
        <end position="357"/>
    </location>
</feature>
<keyword evidence="4" id="KW-0238">DNA-binding</keyword>
<dbReference type="PANTHER" id="PTHR47338:SF3">
    <property type="entry name" value="C6 FINGER DOMAIN TRANSCRIPTION FACTOR DBAA-RELATED"/>
    <property type="match status" value="1"/>
</dbReference>
<dbReference type="EMBL" id="JAPUFD010000026">
    <property type="protein sequence ID" value="MDI1493420.1"/>
    <property type="molecule type" value="Genomic_DNA"/>
</dbReference>
<accession>A0AA43QVP7</accession>
<dbReference type="GO" id="GO:0008270">
    <property type="term" value="F:zinc ion binding"/>
    <property type="evidence" value="ECO:0007669"/>
    <property type="project" value="InterPro"/>
</dbReference>
<dbReference type="Proteomes" id="UP001161017">
    <property type="component" value="Unassembled WGS sequence"/>
</dbReference>
<dbReference type="GO" id="GO:0006351">
    <property type="term" value="P:DNA-templated transcription"/>
    <property type="evidence" value="ECO:0007669"/>
    <property type="project" value="InterPro"/>
</dbReference>
<feature type="region of interest" description="Disordered" evidence="7">
    <location>
        <begin position="11"/>
        <end position="37"/>
    </location>
</feature>
<dbReference type="CDD" id="cd12148">
    <property type="entry name" value="fungal_TF_MHR"/>
    <property type="match status" value="1"/>
</dbReference>
<dbReference type="InterPro" id="IPR050815">
    <property type="entry name" value="TF_fung"/>
</dbReference>
<dbReference type="GO" id="GO:0003677">
    <property type="term" value="F:DNA binding"/>
    <property type="evidence" value="ECO:0007669"/>
    <property type="project" value="UniProtKB-KW"/>
</dbReference>
<reference evidence="9" key="1">
    <citation type="journal article" date="2023" name="Genome Biol. Evol.">
        <title>First Whole Genome Sequence and Flow Cytometry Genome Size Data for the Lichen-Forming Fungus Ramalina farinacea (Ascomycota).</title>
        <authorList>
            <person name="Llewellyn T."/>
            <person name="Mian S."/>
            <person name="Hill R."/>
            <person name="Leitch I.J."/>
            <person name="Gaya E."/>
        </authorList>
    </citation>
    <scope>NUCLEOTIDE SEQUENCE</scope>
    <source>
        <strain evidence="9">LIQ254RAFAR</strain>
    </source>
</reference>
<comment type="subcellular location">
    <subcellularLocation>
        <location evidence="1">Nucleus</location>
    </subcellularLocation>
</comment>
<keyword evidence="5" id="KW-0804">Transcription</keyword>
<evidence type="ECO:0000256" key="5">
    <source>
        <dbReference type="ARBA" id="ARBA00023163"/>
    </source>
</evidence>
<dbReference type="GO" id="GO:0000981">
    <property type="term" value="F:DNA-binding transcription factor activity, RNA polymerase II-specific"/>
    <property type="evidence" value="ECO:0007669"/>
    <property type="project" value="InterPro"/>
</dbReference>
<evidence type="ECO:0000256" key="6">
    <source>
        <dbReference type="ARBA" id="ARBA00023242"/>
    </source>
</evidence>
<dbReference type="InterPro" id="IPR007219">
    <property type="entry name" value="XnlR_reg_dom"/>
</dbReference>
<dbReference type="GO" id="GO:0005634">
    <property type="term" value="C:nucleus"/>
    <property type="evidence" value="ECO:0007669"/>
    <property type="project" value="UniProtKB-SubCell"/>
</dbReference>
<evidence type="ECO:0000313" key="10">
    <source>
        <dbReference type="Proteomes" id="UP001161017"/>
    </source>
</evidence>
<dbReference type="Pfam" id="PF04082">
    <property type="entry name" value="Fungal_trans"/>
    <property type="match status" value="1"/>
</dbReference>
<evidence type="ECO:0000256" key="4">
    <source>
        <dbReference type="ARBA" id="ARBA00023125"/>
    </source>
</evidence>
<proteinExistence type="predicted"/>
<organism evidence="9 10">
    <name type="scientific">Ramalina farinacea</name>
    <dbReference type="NCBI Taxonomy" id="258253"/>
    <lineage>
        <taxon>Eukaryota</taxon>
        <taxon>Fungi</taxon>
        <taxon>Dikarya</taxon>
        <taxon>Ascomycota</taxon>
        <taxon>Pezizomycotina</taxon>
        <taxon>Lecanoromycetes</taxon>
        <taxon>OSLEUM clade</taxon>
        <taxon>Lecanoromycetidae</taxon>
        <taxon>Lecanorales</taxon>
        <taxon>Lecanorineae</taxon>
        <taxon>Ramalinaceae</taxon>
        <taxon>Ramalina</taxon>
    </lineage>
</organism>
<name>A0AA43QVP7_9LECA</name>